<organism evidence="1 2">
    <name type="scientific">Lactococcus lactis subsp. lactis A12</name>
    <dbReference type="NCBI Taxonomy" id="1137134"/>
    <lineage>
        <taxon>Bacteria</taxon>
        <taxon>Bacillati</taxon>
        <taxon>Bacillota</taxon>
        <taxon>Bacilli</taxon>
        <taxon>Lactobacillales</taxon>
        <taxon>Streptococcaceae</taxon>
        <taxon>Lactococcus</taxon>
    </lineage>
</organism>
<dbReference type="AlphaFoldDB" id="S6EZB9"/>
<gene>
    <name evidence="1" type="ORF">O9U_01355</name>
</gene>
<accession>S6EZB9</accession>
<reference evidence="1 2" key="1">
    <citation type="journal article" date="2013" name="Appl. Environ. Microbiol.">
        <title>The Carbohydrate Metabolism Signature of Lactococcus lactis Strain A12 Reveals Its Sourdough Ecosystem Origin.</title>
        <authorList>
            <person name="Passerini D."/>
            <person name="Coddeville M."/>
            <person name="Le Bourgeois P."/>
            <person name="Loubiere P."/>
            <person name="Ritzenthaler P."/>
            <person name="Fontagne-Faucher C."/>
            <person name="Daveran-Mingot M.L."/>
            <person name="Cocaign-Bousquet M."/>
        </authorList>
    </citation>
    <scope>NUCLEOTIDE SEQUENCE [LARGE SCALE GENOMIC DNA]</scope>
    <source>
        <strain evidence="1 2">A12</strain>
    </source>
</reference>
<dbReference type="Proteomes" id="UP000015361">
    <property type="component" value="Unassembled WGS sequence"/>
</dbReference>
<proteinExistence type="predicted"/>
<protein>
    <submittedName>
        <fullName evidence="1">Uncharacterized protein</fullName>
    </submittedName>
</protein>
<comment type="caution">
    <text evidence="1">The sequence shown here is derived from an EMBL/GenBank/DDBJ whole genome shotgun (WGS) entry which is preliminary data.</text>
</comment>
<dbReference type="EMBL" id="CBLU010000013">
    <property type="protein sequence ID" value="CDG04713.1"/>
    <property type="molecule type" value="Genomic_DNA"/>
</dbReference>
<evidence type="ECO:0000313" key="2">
    <source>
        <dbReference type="Proteomes" id="UP000015361"/>
    </source>
</evidence>
<name>S6EZB9_LACLL</name>
<sequence>MTMAEMLGAMNLTELILENHQLLTAIKQEENWLEIAVNISVTSAKEK</sequence>
<evidence type="ECO:0000313" key="1">
    <source>
        <dbReference type="EMBL" id="CDG04713.1"/>
    </source>
</evidence>